<reference evidence="2" key="1">
    <citation type="journal article" date="2022" name="Front. Microbiol.">
        <title>Species classification and novel plasmid identifications in Arcobacter cryaerophilus and Arcobacter cryaerophilus-like organisms.</title>
        <authorList>
            <person name="Zhou G."/>
            <person name="Wang M."/>
            <person name="Wang H."/>
            <person name="Chen X."/>
            <person name="Gu Y."/>
            <person name="Shao Z."/>
            <person name="Zhang J."/>
            <person name="Zhang M."/>
        </authorList>
    </citation>
    <scope>NUCLEOTIDE SEQUENCE</scope>
    <source>
        <strain evidence="2">ICDCAC48</strain>
    </source>
</reference>
<gene>
    <name evidence="2" type="ORF">NGX11_07430</name>
</gene>
<organism evidence="2 3">
    <name type="scientific">Aliarcobacter cryaerophilus</name>
    <dbReference type="NCBI Taxonomy" id="28198"/>
    <lineage>
        <taxon>Bacteria</taxon>
        <taxon>Pseudomonadati</taxon>
        <taxon>Campylobacterota</taxon>
        <taxon>Epsilonproteobacteria</taxon>
        <taxon>Campylobacterales</taxon>
        <taxon>Arcobacteraceae</taxon>
        <taxon>Aliarcobacter</taxon>
    </lineage>
</organism>
<dbReference type="RefSeq" id="WP_260876099.1">
    <property type="nucleotide sequence ID" value="NZ_CP099556.1"/>
</dbReference>
<evidence type="ECO:0000313" key="2">
    <source>
        <dbReference type="EMBL" id="UYF42737.1"/>
    </source>
</evidence>
<protein>
    <recommendedName>
        <fullName evidence="4">Lipoprotein SmpA/OmlA domain-containing protein</fullName>
    </recommendedName>
</protein>
<accession>A0AA46NC46</accession>
<dbReference type="Proteomes" id="UP001164100">
    <property type="component" value="Chromosome"/>
</dbReference>
<feature type="chain" id="PRO_5041364378" description="Lipoprotein SmpA/OmlA domain-containing protein" evidence="1">
    <location>
        <begin position="22"/>
        <end position="131"/>
    </location>
</feature>
<evidence type="ECO:0000313" key="3">
    <source>
        <dbReference type="Proteomes" id="UP001164100"/>
    </source>
</evidence>
<keyword evidence="1" id="KW-0732">Signal</keyword>
<sequence length="131" mass="14552">MRKISLITTSLLLGTVLFTGCAVKTGNDRIENVTQDNILNMIEDGKSTKADVRKAFGEPRNIGFMDNGLEKWEYHHSRSVQKGVNYVPVVNWFVKGTDDTKKTLIVLFDGNVVKTHSFSSSEGETMGGLVR</sequence>
<dbReference type="AlphaFoldDB" id="A0AA46NC46"/>
<name>A0AA46NC46_9BACT</name>
<proteinExistence type="predicted"/>
<evidence type="ECO:0000256" key="1">
    <source>
        <dbReference type="SAM" id="SignalP"/>
    </source>
</evidence>
<dbReference type="EMBL" id="CP099556">
    <property type="protein sequence ID" value="UYF42737.1"/>
    <property type="molecule type" value="Genomic_DNA"/>
</dbReference>
<feature type="signal peptide" evidence="1">
    <location>
        <begin position="1"/>
        <end position="21"/>
    </location>
</feature>
<evidence type="ECO:0008006" key="4">
    <source>
        <dbReference type="Google" id="ProtNLM"/>
    </source>
</evidence>
<dbReference type="PROSITE" id="PS51257">
    <property type="entry name" value="PROKAR_LIPOPROTEIN"/>
    <property type="match status" value="1"/>
</dbReference>